<name>A0A085N620_9BILA</name>
<sequence>MITGLGHMTKSRKIEGSKYPMVEIPEVISPNGRNTGSLNVEWSKYQNTKMLKAKIPNGGSKSSV</sequence>
<evidence type="ECO:0000313" key="1">
    <source>
        <dbReference type="EMBL" id="KFD64916.1"/>
    </source>
</evidence>
<reference evidence="1" key="1">
    <citation type="journal article" date="2014" name="Nat. Genet.">
        <title>Genome and transcriptome of the porcine whipworm Trichuris suis.</title>
        <authorList>
            <person name="Jex A.R."/>
            <person name="Nejsum P."/>
            <person name="Schwarz E.M."/>
            <person name="Hu L."/>
            <person name="Young N.D."/>
            <person name="Hall R.S."/>
            <person name="Korhonen P.K."/>
            <person name="Liao S."/>
            <person name="Thamsborg S."/>
            <person name="Xia J."/>
            <person name="Xu P."/>
            <person name="Wang S."/>
            <person name="Scheerlinck J.P."/>
            <person name="Hofmann A."/>
            <person name="Sternberg P.W."/>
            <person name="Wang J."/>
            <person name="Gasser R.B."/>
        </authorList>
    </citation>
    <scope>NUCLEOTIDE SEQUENCE [LARGE SCALE GENOMIC DNA]</scope>
    <source>
        <strain evidence="1">DCEP-RM93F</strain>
    </source>
</reference>
<protein>
    <submittedName>
        <fullName evidence="1">Uncharacterized protein</fullName>
    </submittedName>
</protein>
<accession>A0A085N620</accession>
<proteinExistence type="predicted"/>
<organism evidence="1">
    <name type="scientific">Trichuris suis</name>
    <name type="common">pig whipworm</name>
    <dbReference type="NCBI Taxonomy" id="68888"/>
    <lineage>
        <taxon>Eukaryota</taxon>
        <taxon>Metazoa</taxon>
        <taxon>Ecdysozoa</taxon>
        <taxon>Nematoda</taxon>
        <taxon>Enoplea</taxon>
        <taxon>Dorylaimia</taxon>
        <taxon>Trichinellida</taxon>
        <taxon>Trichuridae</taxon>
        <taxon>Trichuris</taxon>
    </lineage>
</organism>
<dbReference type="Proteomes" id="UP000030758">
    <property type="component" value="Unassembled WGS sequence"/>
</dbReference>
<gene>
    <name evidence="1" type="ORF">M514_22944</name>
</gene>
<dbReference type="EMBL" id="KL367548">
    <property type="protein sequence ID" value="KFD64916.1"/>
    <property type="molecule type" value="Genomic_DNA"/>
</dbReference>
<dbReference type="AlphaFoldDB" id="A0A085N620"/>